<name>A0A7C2P0X5_UNCW3</name>
<feature type="domain" description="Glycosyltransferase 2-like" evidence="2">
    <location>
        <begin position="7"/>
        <end position="119"/>
    </location>
</feature>
<reference evidence="3" key="1">
    <citation type="journal article" date="2020" name="mSystems">
        <title>Genome- and Community-Level Interaction Insights into Carbon Utilization and Element Cycling Functions of Hydrothermarchaeota in Hydrothermal Sediment.</title>
        <authorList>
            <person name="Zhou Z."/>
            <person name="Liu Y."/>
            <person name="Xu W."/>
            <person name="Pan J."/>
            <person name="Luo Z.H."/>
            <person name="Li M."/>
        </authorList>
    </citation>
    <scope>NUCLEOTIDE SEQUENCE [LARGE SCALE GENOMIC DNA]</scope>
    <source>
        <strain evidence="3">SpSt-34</strain>
    </source>
</reference>
<evidence type="ECO:0000256" key="1">
    <source>
        <dbReference type="SAM" id="Coils"/>
    </source>
</evidence>
<dbReference type="SUPFAM" id="SSF53448">
    <property type="entry name" value="Nucleotide-diphospho-sugar transferases"/>
    <property type="match status" value="1"/>
</dbReference>
<dbReference type="EMBL" id="DSOL01000286">
    <property type="protein sequence ID" value="HEN28970.1"/>
    <property type="molecule type" value="Genomic_DNA"/>
</dbReference>
<evidence type="ECO:0000313" key="3">
    <source>
        <dbReference type="EMBL" id="HEN28970.1"/>
    </source>
</evidence>
<evidence type="ECO:0000259" key="2">
    <source>
        <dbReference type="Pfam" id="PF00535"/>
    </source>
</evidence>
<keyword evidence="1" id="KW-0175">Coiled coil</keyword>
<protein>
    <submittedName>
        <fullName evidence="3">Glycosyltransferase</fullName>
    </submittedName>
</protein>
<dbReference type="GO" id="GO:0016740">
    <property type="term" value="F:transferase activity"/>
    <property type="evidence" value="ECO:0007669"/>
    <property type="project" value="UniProtKB-KW"/>
</dbReference>
<keyword evidence="3" id="KW-0808">Transferase</keyword>
<gene>
    <name evidence="3" type="ORF">ENQ77_10075</name>
</gene>
<dbReference type="InterPro" id="IPR001173">
    <property type="entry name" value="Glyco_trans_2-like"/>
</dbReference>
<sequence length="351" mass="40588">MRMELVSIVIPAYNAEGYIKDALKSCFNQTYRPIEIVVVNDGSTDNTVNVVNSLYASITDSRVTLKVIDISENKGAANALNVGFSKAEGDYICWLSADDIIIDKKKTQKQINYMKKTGALWSYYKNFFTGLTFQNAKFVRSSYLPNMHFLDPLFITSHDLRLMILLFRNPINGSSIMIRKDCIDSFGQFDPITKNVDGDGDLWLRYSALKLKLKVLNDATVFYRQHPTQTSKKITSMIYGCELTRMRMLLSLYKKGALANLIKKFTPFFPAIFAAKLHLKRPFVSEFLFKYILSDRKKFSKILLKLARRALKDSERRIRDLMLNRNKFLEDLEVYMKSPVFKEFEAIYFKG</sequence>
<dbReference type="PANTHER" id="PTHR43685">
    <property type="entry name" value="GLYCOSYLTRANSFERASE"/>
    <property type="match status" value="1"/>
</dbReference>
<feature type="coiled-coil region" evidence="1">
    <location>
        <begin position="304"/>
        <end position="331"/>
    </location>
</feature>
<comment type="caution">
    <text evidence="3">The sequence shown here is derived from an EMBL/GenBank/DDBJ whole genome shotgun (WGS) entry which is preliminary data.</text>
</comment>
<dbReference type="Pfam" id="PF00535">
    <property type="entry name" value="Glycos_transf_2"/>
    <property type="match status" value="1"/>
</dbReference>
<dbReference type="PANTHER" id="PTHR43685:SF11">
    <property type="entry name" value="GLYCOSYLTRANSFERASE TAGX-RELATED"/>
    <property type="match status" value="1"/>
</dbReference>
<accession>A0A7C2P0X5</accession>
<dbReference type="AlphaFoldDB" id="A0A7C2P0X5"/>
<proteinExistence type="predicted"/>
<organism evidence="3">
    <name type="scientific">candidate division WOR-3 bacterium</name>
    <dbReference type="NCBI Taxonomy" id="2052148"/>
    <lineage>
        <taxon>Bacteria</taxon>
        <taxon>Bacteria division WOR-3</taxon>
    </lineage>
</organism>
<dbReference type="Gene3D" id="3.90.550.10">
    <property type="entry name" value="Spore Coat Polysaccharide Biosynthesis Protein SpsA, Chain A"/>
    <property type="match status" value="1"/>
</dbReference>
<dbReference type="InterPro" id="IPR029044">
    <property type="entry name" value="Nucleotide-diphossugar_trans"/>
</dbReference>
<dbReference type="InterPro" id="IPR050834">
    <property type="entry name" value="Glycosyltransf_2"/>
</dbReference>